<dbReference type="AlphaFoldDB" id="A0A812NI41"/>
<dbReference type="PANTHER" id="PTHR11947:SF3">
    <property type="entry name" value="[PYRUVATE DEHYDROGENASE (ACETYL-TRANSFERRING)] KINASE, MITOCHONDRIAL"/>
    <property type="match status" value="1"/>
</dbReference>
<sequence>MSTFPKRRRLSCPTAAAAGPIPTFTPSITSSHLATGTIEACADSHGSHYVSYYVPDYVPGLRLSALCSIRPPRFPLEVSKQRFEELLESEVVHFARALRPHPMTLQQILHLQDAKSLREFLLEELPIRVARRVQLIESLPRWSDFPHMRVIRSLYFDAFRKLRAVPPEEEERFRSVLQEIKRRNANMLFHVMRGVRTMRTKDALTEEQVNKFLDEFLTARIGTDILSSQYLAMTRQGKNKT</sequence>
<name>A0A812NI41_9DINO</name>
<dbReference type="InterPro" id="IPR039028">
    <property type="entry name" value="BCKD/PDK"/>
</dbReference>
<keyword evidence="4 6" id="KW-0067">ATP-binding</keyword>
<evidence type="ECO:0000256" key="4">
    <source>
        <dbReference type="ARBA" id="ARBA00022840"/>
    </source>
</evidence>
<dbReference type="GO" id="GO:0005524">
    <property type="term" value="F:ATP binding"/>
    <property type="evidence" value="ECO:0007669"/>
    <property type="project" value="UniProtKB-UniRule"/>
</dbReference>
<reference evidence="8" key="1">
    <citation type="submission" date="2021-02" db="EMBL/GenBank/DDBJ databases">
        <authorList>
            <person name="Dougan E. K."/>
            <person name="Rhodes N."/>
            <person name="Thang M."/>
            <person name="Chan C."/>
        </authorList>
    </citation>
    <scope>NUCLEOTIDE SEQUENCE</scope>
</reference>
<dbReference type="Gene3D" id="1.20.140.20">
    <property type="entry name" value="Alpha-ketoacid/pyruvate dehydrogenase kinase, N-terminal domain"/>
    <property type="match status" value="1"/>
</dbReference>
<dbReference type="InterPro" id="IPR036784">
    <property type="entry name" value="AK/P_DHK_N_sf"/>
</dbReference>
<comment type="caution">
    <text evidence="8">The sequence shown here is derived from an EMBL/GenBank/DDBJ whole genome shotgun (WGS) entry which is preliminary data.</text>
</comment>
<evidence type="ECO:0000256" key="1">
    <source>
        <dbReference type="ARBA" id="ARBA00022679"/>
    </source>
</evidence>
<dbReference type="GO" id="GO:0010906">
    <property type="term" value="P:regulation of glucose metabolic process"/>
    <property type="evidence" value="ECO:0007669"/>
    <property type="project" value="TreeGrafter"/>
</dbReference>
<dbReference type="EMBL" id="CAJNDS010002046">
    <property type="protein sequence ID" value="CAE7298631.1"/>
    <property type="molecule type" value="Genomic_DNA"/>
</dbReference>
<evidence type="ECO:0000256" key="2">
    <source>
        <dbReference type="ARBA" id="ARBA00022741"/>
    </source>
</evidence>
<keyword evidence="9" id="KW-1185">Reference proteome</keyword>
<gene>
    <name evidence="8" type="primary">PDK</name>
    <name evidence="8" type="ORF">SNAT2548_LOCUS15721</name>
</gene>
<comment type="subcellular location">
    <subcellularLocation>
        <location evidence="6">Mitochondrion matrix</location>
    </subcellularLocation>
</comment>
<dbReference type="Proteomes" id="UP000604046">
    <property type="component" value="Unassembled WGS sequence"/>
</dbReference>
<keyword evidence="3 6" id="KW-0418">Kinase</keyword>
<evidence type="ECO:0000259" key="7">
    <source>
        <dbReference type="Pfam" id="PF10436"/>
    </source>
</evidence>
<protein>
    <recommendedName>
        <fullName evidence="6">Protein-serine/threonine kinase</fullName>
        <ecNumber evidence="6">2.7.11.-</ecNumber>
    </recommendedName>
</protein>
<dbReference type="GO" id="GO:0004740">
    <property type="term" value="F:pyruvate dehydrogenase (acetyl-transferring) kinase activity"/>
    <property type="evidence" value="ECO:0007669"/>
    <property type="project" value="UniProtKB-EC"/>
</dbReference>
<accession>A0A812NI41</accession>
<proteinExistence type="inferred from homology"/>
<evidence type="ECO:0000313" key="8">
    <source>
        <dbReference type="EMBL" id="CAE7298631.1"/>
    </source>
</evidence>
<evidence type="ECO:0000313" key="9">
    <source>
        <dbReference type="Proteomes" id="UP000604046"/>
    </source>
</evidence>
<dbReference type="GO" id="GO:0005759">
    <property type="term" value="C:mitochondrial matrix"/>
    <property type="evidence" value="ECO:0007669"/>
    <property type="project" value="UniProtKB-SubCell"/>
</dbReference>
<organism evidence="8 9">
    <name type="scientific">Symbiodinium natans</name>
    <dbReference type="NCBI Taxonomy" id="878477"/>
    <lineage>
        <taxon>Eukaryota</taxon>
        <taxon>Sar</taxon>
        <taxon>Alveolata</taxon>
        <taxon>Dinophyceae</taxon>
        <taxon>Suessiales</taxon>
        <taxon>Symbiodiniaceae</taxon>
        <taxon>Symbiodinium</taxon>
    </lineage>
</organism>
<evidence type="ECO:0000256" key="3">
    <source>
        <dbReference type="ARBA" id="ARBA00022777"/>
    </source>
</evidence>
<comment type="similarity">
    <text evidence="6">Belongs to the PDK/BCKDK protein kinase family.</text>
</comment>
<evidence type="ECO:0000256" key="5">
    <source>
        <dbReference type="ARBA" id="ARBA00048201"/>
    </source>
</evidence>
<dbReference type="Pfam" id="PF10436">
    <property type="entry name" value="BCDHK_Adom3"/>
    <property type="match status" value="1"/>
</dbReference>
<feature type="domain" description="Branched-chain alpha-ketoacid dehydrogenase kinase/Pyruvate dehydrogenase kinase N-terminal" evidence="7">
    <location>
        <begin position="104"/>
        <end position="239"/>
    </location>
</feature>
<evidence type="ECO:0000256" key="6">
    <source>
        <dbReference type="RuleBase" id="RU366032"/>
    </source>
</evidence>
<dbReference type="SUPFAM" id="SSF69012">
    <property type="entry name" value="alpha-ketoacid dehydrogenase kinase, N-terminal domain"/>
    <property type="match status" value="1"/>
</dbReference>
<dbReference type="EC" id="2.7.11.-" evidence="6"/>
<dbReference type="PANTHER" id="PTHR11947">
    <property type="entry name" value="PYRUVATE DEHYDROGENASE KINASE"/>
    <property type="match status" value="1"/>
</dbReference>
<dbReference type="OrthoDB" id="241648at2759"/>
<dbReference type="InterPro" id="IPR018955">
    <property type="entry name" value="BCDHK/PDK_N"/>
</dbReference>
<keyword evidence="2 6" id="KW-0547">Nucleotide-binding</keyword>
<keyword evidence="1 6" id="KW-0808">Transferase</keyword>
<comment type="catalytic activity">
    <reaction evidence="5">
        <text>L-seryl-[pyruvate dehydrogenase E1 alpha subunit] + ATP = O-phospho-L-seryl-[pyruvate dehydrogenase E1 alpha subunit] + ADP + H(+)</text>
        <dbReference type="Rhea" id="RHEA:23052"/>
        <dbReference type="Rhea" id="RHEA-COMP:13689"/>
        <dbReference type="Rhea" id="RHEA-COMP:13690"/>
        <dbReference type="ChEBI" id="CHEBI:15378"/>
        <dbReference type="ChEBI" id="CHEBI:29999"/>
        <dbReference type="ChEBI" id="CHEBI:30616"/>
        <dbReference type="ChEBI" id="CHEBI:83421"/>
        <dbReference type="ChEBI" id="CHEBI:456216"/>
        <dbReference type="EC" id="2.7.11.2"/>
    </reaction>
</comment>
<keyword evidence="6" id="KW-0496">Mitochondrion</keyword>